<reference evidence="5 6" key="1">
    <citation type="journal article" date="2018" name="Mycol. Prog.">
        <title>Coniella lustricola, a new species from submerged detritus.</title>
        <authorList>
            <person name="Raudabaugh D.B."/>
            <person name="Iturriaga T."/>
            <person name="Carver A."/>
            <person name="Mondo S."/>
            <person name="Pangilinan J."/>
            <person name="Lipzen A."/>
            <person name="He G."/>
            <person name="Amirebrahimi M."/>
            <person name="Grigoriev I.V."/>
            <person name="Miller A.N."/>
        </authorList>
    </citation>
    <scope>NUCLEOTIDE SEQUENCE [LARGE SCALE GENOMIC DNA]</scope>
    <source>
        <strain evidence="5 6">B22-T-1</strain>
    </source>
</reference>
<dbReference type="AlphaFoldDB" id="A0A2T3A2X7"/>
<dbReference type="Gene3D" id="3.30.70.330">
    <property type="match status" value="1"/>
</dbReference>
<keyword evidence="2" id="KW-0689">Ribosomal protein</keyword>
<dbReference type="STRING" id="2025994.A0A2T3A2X7"/>
<dbReference type="GO" id="GO:0005762">
    <property type="term" value="C:mitochondrial large ribosomal subunit"/>
    <property type="evidence" value="ECO:0007669"/>
    <property type="project" value="TreeGrafter"/>
</dbReference>
<keyword evidence="6" id="KW-1185">Reference proteome</keyword>
<dbReference type="InterPro" id="IPR013025">
    <property type="entry name" value="Ribosomal_uL23-like"/>
</dbReference>
<dbReference type="Pfam" id="PF00276">
    <property type="entry name" value="Ribosomal_L23"/>
    <property type="match status" value="1"/>
</dbReference>
<evidence type="ECO:0000313" key="5">
    <source>
        <dbReference type="EMBL" id="PSR81903.1"/>
    </source>
</evidence>
<dbReference type="PANTHER" id="PTHR12059">
    <property type="entry name" value="RIBOSOMAL PROTEIN L23-RELATED"/>
    <property type="match status" value="1"/>
</dbReference>
<evidence type="ECO:0000256" key="4">
    <source>
        <dbReference type="ARBA" id="ARBA00039977"/>
    </source>
</evidence>
<evidence type="ECO:0000256" key="2">
    <source>
        <dbReference type="ARBA" id="ARBA00022980"/>
    </source>
</evidence>
<dbReference type="InParanoid" id="A0A2T3A2X7"/>
<comment type="similarity">
    <text evidence="1">Belongs to the universal ribosomal protein uL23 family.</text>
</comment>
<dbReference type="InterPro" id="IPR012678">
    <property type="entry name" value="Ribosomal_uL23/eL15/eS24_sf"/>
</dbReference>
<protein>
    <recommendedName>
        <fullName evidence="4">Large ribosomal subunit protein uL23m</fullName>
    </recommendedName>
</protein>
<proteinExistence type="inferred from homology"/>
<dbReference type="OrthoDB" id="275582at2759"/>
<dbReference type="PANTHER" id="PTHR12059:SF5">
    <property type="entry name" value="LARGE RIBOSOMAL SUBUNIT PROTEIN UL23M"/>
    <property type="match status" value="1"/>
</dbReference>
<evidence type="ECO:0000313" key="6">
    <source>
        <dbReference type="Proteomes" id="UP000241462"/>
    </source>
</evidence>
<organism evidence="5 6">
    <name type="scientific">Coniella lustricola</name>
    <dbReference type="NCBI Taxonomy" id="2025994"/>
    <lineage>
        <taxon>Eukaryota</taxon>
        <taxon>Fungi</taxon>
        <taxon>Dikarya</taxon>
        <taxon>Ascomycota</taxon>
        <taxon>Pezizomycotina</taxon>
        <taxon>Sordariomycetes</taxon>
        <taxon>Sordariomycetidae</taxon>
        <taxon>Diaporthales</taxon>
        <taxon>Schizoparmaceae</taxon>
        <taxon>Coniella</taxon>
    </lineage>
</organism>
<name>A0A2T3A2X7_9PEZI</name>
<accession>A0A2T3A2X7</accession>
<dbReference type="EMBL" id="KZ678491">
    <property type="protein sequence ID" value="PSR81903.1"/>
    <property type="molecule type" value="Genomic_DNA"/>
</dbReference>
<evidence type="ECO:0000256" key="3">
    <source>
        <dbReference type="ARBA" id="ARBA00023274"/>
    </source>
</evidence>
<dbReference type="InterPro" id="IPR012677">
    <property type="entry name" value="Nucleotide-bd_a/b_plait_sf"/>
</dbReference>
<gene>
    <name evidence="5" type="ORF">BD289DRAFT_438476</name>
</gene>
<sequence length="226" mass="25500">MASKAAAQVADAAVETVARKAPFRLGQKQLYLPNNIVSFLRPKDGQSPTIATFEVPLTFNKLDFRDYLYHVYDVEVRSVRSFINQRLPAQRSLSGRSGKWYRPRSQKLMIVDLVKPFVWPERPTAEKMQDWDHKMYQAVEQGHANDVAIAERQARGMPLLRPNVAREENRAILAKKAKDLLEGKAKWNPGLTWIEVEDDGTEVKAAKGDETVEAEAEAEAGEPKAV</sequence>
<dbReference type="SUPFAM" id="SSF54189">
    <property type="entry name" value="Ribosomal proteins S24e, L23 and L15e"/>
    <property type="match status" value="1"/>
</dbReference>
<evidence type="ECO:0000256" key="1">
    <source>
        <dbReference type="ARBA" id="ARBA00006700"/>
    </source>
</evidence>
<dbReference type="Proteomes" id="UP000241462">
    <property type="component" value="Unassembled WGS sequence"/>
</dbReference>
<keyword evidence="3" id="KW-0687">Ribonucleoprotein</keyword>
<dbReference type="GO" id="GO:0032543">
    <property type="term" value="P:mitochondrial translation"/>
    <property type="evidence" value="ECO:0007669"/>
    <property type="project" value="TreeGrafter"/>
</dbReference>
<dbReference type="GO" id="GO:0003735">
    <property type="term" value="F:structural constituent of ribosome"/>
    <property type="evidence" value="ECO:0007669"/>
    <property type="project" value="InterPro"/>
</dbReference>